<gene>
    <name evidence="1" type="ORF">RPERSI_LOCUS30041</name>
</gene>
<dbReference type="Proteomes" id="UP000789920">
    <property type="component" value="Unassembled WGS sequence"/>
</dbReference>
<sequence length="128" mass="14478">MSSSILFVKALYDFTSTDTSSLSFKKNDIIQVLTQLESGWWDGLCNGERGWFPSNYVTNLDDEDDISDEDKLADWIPQQTPDGDIFYYNTRTGESSWELPREDKPMDDSSTQRGSNYTGSGVSTQSTM</sequence>
<organism evidence="1 2">
    <name type="scientific">Racocetra persica</name>
    <dbReference type="NCBI Taxonomy" id="160502"/>
    <lineage>
        <taxon>Eukaryota</taxon>
        <taxon>Fungi</taxon>
        <taxon>Fungi incertae sedis</taxon>
        <taxon>Mucoromycota</taxon>
        <taxon>Glomeromycotina</taxon>
        <taxon>Glomeromycetes</taxon>
        <taxon>Diversisporales</taxon>
        <taxon>Gigasporaceae</taxon>
        <taxon>Racocetra</taxon>
    </lineage>
</organism>
<accession>A0ACA9SHE2</accession>
<protein>
    <submittedName>
        <fullName evidence="1">20317_t:CDS:1</fullName>
    </submittedName>
</protein>
<name>A0ACA9SHE2_9GLOM</name>
<feature type="non-terminal residue" evidence="1">
    <location>
        <position position="1"/>
    </location>
</feature>
<comment type="caution">
    <text evidence="1">The sequence shown here is derived from an EMBL/GenBank/DDBJ whole genome shotgun (WGS) entry which is preliminary data.</text>
</comment>
<evidence type="ECO:0000313" key="2">
    <source>
        <dbReference type="Proteomes" id="UP000789920"/>
    </source>
</evidence>
<dbReference type="EMBL" id="CAJVQC010115587">
    <property type="protein sequence ID" value="CAG8836733.1"/>
    <property type="molecule type" value="Genomic_DNA"/>
</dbReference>
<evidence type="ECO:0000313" key="1">
    <source>
        <dbReference type="EMBL" id="CAG8836733.1"/>
    </source>
</evidence>
<keyword evidence="2" id="KW-1185">Reference proteome</keyword>
<reference evidence="1" key="1">
    <citation type="submission" date="2021-06" db="EMBL/GenBank/DDBJ databases">
        <authorList>
            <person name="Kallberg Y."/>
            <person name="Tangrot J."/>
            <person name="Rosling A."/>
        </authorList>
    </citation>
    <scope>NUCLEOTIDE SEQUENCE</scope>
    <source>
        <strain evidence="1">MA461A</strain>
    </source>
</reference>
<proteinExistence type="predicted"/>
<feature type="non-terminal residue" evidence="1">
    <location>
        <position position="128"/>
    </location>
</feature>